<organism evidence="2 3">
    <name type="scientific">Lophium mytilinum</name>
    <dbReference type="NCBI Taxonomy" id="390894"/>
    <lineage>
        <taxon>Eukaryota</taxon>
        <taxon>Fungi</taxon>
        <taxon>Dikarya</taxon>
        <taxon>Ascomycota</taxon>
        <taxon>Pezizomycotina</taxon>
        <taxon>Dothideomycetes</taxon>
        <taxon>Pleosporomycetidae</taxon>
        <taxon>Mytilinidiales</taxon>
        <taxon>Mytilinidiaceae</taxon>
        <taxon>Lophium</taxon>
    </lineage>
</organism>
<dbReference type="AlphaFoldDB" id="A0A6A6RED6"/>
<evidence type="ECO:0000256" key="1">
    <source>
        <dbReference type="SAM" id="MobiDB-lite"/>
    </source>
</evidence>
<accession>A0A6A6RED6</accession>
<evidence type="ECO:0000313" key="3">
    <source>
        <dbReference type="Proteomes" id="UP000799750"/>
    </source>
</evidence>
<keyword evidence="3" id="KW-1185">Reference proteome</keyword>
<gene>
    <name evidence="2" type="ORF">BU16DRAFT_576708</name>
</gene>
<dbReference type="Proteomes" id="UP000799750">
    <property type="component" value="Unassembled WGS sequence"/>
</dbReference>
<feature type="region of interest" description="Disordered" evidence="1">
    <location>
        <begin position="177"/>
        <end position="210"/>
    </location>
</feature>
<reference evidence="2" key="1">
    <citation type="journal article" date="2020" name="Stud. Mycol.">
        <title>101 Dothideomycetes genomes: a test case for predicting lifestyles and emergence of pathogens.</title>
        <authorList>
            <person name="Haridas S."/>
            <person name="Albert R."/>
            <person name="Binder M."/>
            <person name="Bloem J."/>
            <person name="Labutti K."/>
            <person name="Salamov A."/>
            <person name="Andreopoulos B."/>
            <person name="Baker S."/>
            <person name="Barry K."/>
            <person name="Bills G."/>
            <person name="Bluhm B."/>
            <person name="Cannon C."/>
            <person name="Castanera R."/>
            <person name="Culley D."/>
            <person name="Daum C."/>
            <person name="Ezra D."/>
            <person name="Gonzalez J."/>
            <person name="Henrissat B."/>
            <person name="Kuo A."/>
            <person name="Liang C."/>
            <person name="Lipzen A."/>
            <person name="Lutzoni F."/>
            <person name="Magnuson J."/>
            <person name="Mondo S."/>
            <person name="Nolan M."/>
            <person name="Ohm R."/>
            <person name="Pangilinan J."/>
            <person name="Park H.-J."/>
            <person name="Ramirez L."/>
            <person name="Alfaro M."/>
            <person name="Sun H."/>
            <person name="Tritt A."/>
            <person name="Yoshinaga Y."/>
            <person name="Zwiers L.-H."/>
            <person name="Turgeon B."/>
            <person name="Goodwin S."/>
            <person name="Spatafora J."/>
            <person name="Crous P."/>
            <person name="Grigoriev I."/>
        </authorList>
    </citation>
    <scope>NUCLEOTIDE SEQUENCE</scope>
    <source>
        <strain evidence="2">CBS 269.34</strain>
    </source>
</reference>
<evidence type="ECO:0000313" key="2">
    <source>
        <dbReference type="EMBL" id="KAF2502776.1"/>
    </source>
</evidence>
<feature type="compositionally biased region" description="Pro residues" evidence="1">
    <location>
        <begin position="197"/>
        <end position="206"/>
    </location>
</feature>
<feature type="region of interest" description="Disordered" evidence="1">
    <location>
        <begin position="226"/>
        <end position="283"/>
    </location>
</feature>
<sequence>MSFCRHRFVEMGFFSSTKPGRTAVGQRAQAVRRSTSTLLSGISTSTIKREPKTAPRKTITRRRLHFGHPTETDTARENWMWMTWLKISKFAVKQGVFSGSEMDTLELIPKVLCPGVYDEVLGLYDILGEHCAEYAKPSVVDIDGIYWVFFNLPKIVRDSVDVFKTTPQYKMVTPLRVKGEEPSASSSAATDVFPFRGLPPTPPQTPAPDHEHMRIKEELGGYGYLEDDTGVPNDCHTSRPTSKPNLPHKQPTKRNIKKSAMHKKNASHKKKTVKCIKAISKRR</sequence>
<protein>
    <submittedName>
        <fullName evidence="2">Uncharacterized protein</fullName>
    </submittedName>
</protein>
<dbReference type="EMBL" id="MU004181">
    <property type="protein sequence ID" value="KAF2502776.1"/>
    <property type="molecule type" value="Genomic_DNA"/>
</dbReference>
<feature type="compositionally biased region" description="Basic residues" evidence="1">
    <location>
        <begin position="250"/>
        <end position="283"/>
    </location>
</feature>
<name>A0A6A6RED6_9PEZI</name>
<proteinExistence type="predicted"/>